<organism evidence="1 2">
    <name type="scientific">Arctium lappa</name>
    <name type="common">Greater burdock</name>
    <name type="synonym">Lappa major</name>
    <dbReference type="NCBI Taxonomy" id="4217"/>
    <lineage>
        <taxon>Eukaryota</taxon>
        <taxon>Viridiplantae</taxon>
        <taxon>Streptophyta</taxon>
        <taxon>Embryophyta</taxon>
        <taxon>Tracheophyta</taxon>
        <taxon>Spermatophyta</taxon>
        <taxon>Magnoliopsida</taxon>
        <taxon>eudicotyledons</taxon>
        <taxon>Gunneridae</taxon>
        <taxon>Pentapetalae</taxon>
        <taxon>asterids</taxon>
        <taxon>campanulids</taxon>
        <taxon>Asterales</taxon>
        <taxon>Asteraceae</taxon>
        <taxon>Carduoideae</taxon>
        <taxon>Cardueae</taxon>
        <taxon>Arctiinae</taxon>
        <taxon>Arctium</taxon>
    </lineage>
</organism>
<proteinExistence type="predicted"/>
<dbReference type="Proteomes" id="UP001055879">
    <property type="component" value="Linkage Group LG01"/>
</dbReference>
<name>A0ACB9FLC8_ARCLA</name>
<keyword evidence="2" id="KW-1185">Reference proteome</keyword>
<evidence type="ECO:0000313" key="1">
    <source>
        <dbReference type="EMBL" id="KAI3771610.1"/>
    </source>
</evidence>
<accession>A0ACB9FLC8</accession>
<gene>
    <name evidence="1" type="ORF">L6452_02776</name>
</gene>
<reference evidence="1 2" key="2">
    <citation type="journal article" date="2022" name="Mol. Ecol. Resour.">
        <title>The genomes of chicory, endive, great burdock and yacon provide insights into Asteraceae paleo-polyploidization history and plant inulin production.</title>
        <authorList>
            <person name="Fan W."/>
            <person name="Wang S."/>
            <person name="Wang H."/>
            <person name="Wang A."/>
            <person name="Jiang F."/>
            <person name="Liu H."/>
            <person name="Zhao H."/>
            <person name="Xu D."/>
            <person name="Zhang Y."/>
        </authorList>
    </citation>
    <scope>NUCLEOTIDE SEQUENCE [LARGE SCALE GENOMIC DNA]</scope>
    <source>
        <strain evidence="2">cv. Niubang</strain>
    </source>
</reference>
<reference evidence="2" key="1">
    <citation type="journal article" date="2022" name="Mol. Ecol. Resour.">
        <title>The genomes of chicory, endive, great burdock and yacon provide insights into Asteraceae palaeo-polyploidization history and plant inulin production.</title>
        <authorList>
            <person name="Fan W."/>
            <person name="Wang S."/>
            <person name="Wang H."/>
            <person name="Wang A."/>
            <person name="Jiang F."/>
            <person name="Liu H."/>
            <person name="Zhao H."/>
            <person name="Xu D."/>
            <person name="Zhang Y."/>
        </authorList>
    </citation>
    <scope>NUCLEOTIDE SEQUENCE [LARGE SCALE GENOMIC DNA]</scope>
    <source>
        <strain evidence="2">cv. Niubang</strain>
    </source>
</reference>
<comment type="caution">
    <text evidence="1">The sequence shown here is derived from an EMBL/GenBank/DDBJ whole genome shotgun (WGS) entry which is preliminary data.</text>
</comment>
<sequence length="108" mass="11801">MTPTQNTNATIDGGLEWNSPIPYLFGVTFIVFTLIACLLIILACSYKKVYVDDINDGDEKKGSSLPCNAQSSSEIVIVMPGDTNPTYLAKPLPLPLPLPLPHLHQLYL</sequence>
<dbReference type="EMBL" id="CM042047">
    <property type="protein sequence ID" value="KAI3771610.1"/>
    <property type="molecule type" value="Genomic_DNA"/>
</dbReference>
<protein>
    <submittedName>
        <fullName evidence="1">Uncharacterized protein</fullName>
    </submittedName>
</protein>
<evidence type="ECO:0000313" key="2">
    <source>
        <dbReference type="Proteomes" id="UP001055879"/>
    </source>
</evidence>